<dbReference type="GO" id="GO:0008381">
    <property type="term" value="F:mechanosensitive monoatomic ion channel activity"/>
    <property type="evidence" value="ECO:0007669"/>
    <property type="project" value="UniProtKB-ARBA"/>
</dbReference>
<evidence type="ECO:0000256" key="2">
    <source>
        <dbReference type="ARBA" id="ARBA00008017"/>
    </source>
</evidence>
<dbReference type="Pfam" id="PF00924">
    <property type="entry name" value="MS_channel_2nd"/>
    <property type="match status" value="1"/>
</dbReference>
<evidence type="ECO:0000256" key="1">
    <source>
        <dbReference type="ARBA" id="ARBA00004651"/>
    </source>
</evidence>
<name>A0A934SY62_9BURK</name>
<organism evidence="10 11">
    <name type="scientific">Noviherbaspirillum pedocola</name>
    <dbReference type="NCBI Taxonomy" id="2801341"/>
    <lineage>
        <taxon>Bacteria</taxon>
        <taxon>Pseudomonadati</taxon>
        <taxon>Pseudomonadota</taxon>
        <taxon>Betaproteobacteria</taxon>
        <taxon>Burkholderiales</taxon>
        <taxon>Oxalobacteraceae</taxon>
        <taxon>Noviherbaspirillum</taxon>
    </lineage>
</organism>
<dbReference type="InterPro" id="IPR011014">
    <property type="entry name" value="MscS_channel_TM-2"/>
</dbReference>
<feature type="transmembrane region" description="Helical" evidence="7">
    <location>
        <begin position="59"/>
        <end position="80"/>
    </location>
</feature>
<proteinExistence type="inferred from homology"/>
<dbReference type="SUPFAM" id="SSF50182">
    <property type="entry name" value="Sm-like ribonucleoproteins"/>
    <property type="match status" value="1"/>
</dbReference>
<evidence type="ECO:0000256" key="4">
    <source>
        <dbReference type="ARBA" id="ARBA00022692"/>
    </source>
</evidence>
<feature type="transmembrane region" description="Helical" evidence="7">
    <location>
        <begin position="22"/>
        <end position="47"/>
    </location>
</feature>
<dbReference type="EMBL" id="JAEPBG010000012">
    <property type="protein sequence ID" value="MBK4737480.1"/>
    <property type="molecule type" value="Genomic_DNA"/>
</dbReference>
<dbReference type="Gene3D" id="2.30.30.60">
    <property type="match status" value="1"/>
</dbReference>
<comment type="similarity">
    <text evidence="2">Belongs to the MscS (TC 1.A.23) family.</text>
</comment>
<evidence type="ECO:0000256" key="6">
    <source>
        <dbReference type="ARBA" id="ARBA00023136"/>
    </source>
</evidence>
<feature type="domain" description="Mechanosensitive ion channel MscS" evidence="8">
    <location>
        <begin position="258"/>
        <end position="323"/>
    </location>
</feature>
<keyword evidence="6 7" id="KW-0472">Membrane</keyword>
<dbReference type="Gene3D" id="1.10.287.1260">
    <property type="match status" value="1"/>
</dbReference>
<protein>
    <submittedName>
        <fullName evidence="10">Mechanosensitive ion channel</fullName>
    </submittedName>
</protein>
<evidence type="ECO:0000256" key="5">
    <source>
        <dbReference type="ARBA" id="ARBA00022989"/>
    </source>
</evidence>
<evidence type="ECO:0000259" key="8">
    <source>
        <dbReference type="Pfam" id="PF00924"/>
    </source>
</evidence>
<evidence type="ECO:0000313" key="11">
    <source>
        <dbReference type="Proteomes" id="UP000622890"/>
    </source>
</evidence>
<keyword evidence="3" id="KW-1003">Cell membrane</keyword>
<keyword evidence="11" id="KW-1185">Reference proteome</keyword>
<keyword evidence="4 7" id="KW-0812">Transmembrane</keyword>
<dbReference type="InterPro" id="IPR052702">
    <property type="entry name" value="MscS-like_channel"/>
</dbReference>
<dbReference type="AlphaFoldDB" id="A0A934SY62"/>
<feature type="transmembrane region" description="Helical" evidence="7">
    <location>
        <begin position="134"/>
        <end position="157"/>
    </location>
</feature>
<accession>A0A934SY62</accession>
<dbReference type="Gene3D" id="3.30.70.100">
    <property type="match status" value="1"/>
</dbReference>
<dbReference type="RefSeq" id="WP_200595803.1">
    <property type="nucleotide sequence ID" value="NZ_JAEPBG010000012.1"/>
</dbReference>
<dbReference type="InterPro" id="IPR023408">
    <property type="entry name" value="MscS_beta-dom_sf"/>
</dbReference>
<dbReference type="SUPFAM" id="SSF82861">
    <property type="entry name" value="Mechanosensitive channel protein MscS (YggB), transmembrane region"/>
    <property type="match status" value="1"/>
</dbReference>
<dbReference type="InterPro" id="IPR006685">
    <property type="entry name" value="MscS_channel_2nd"/>
</dbReference>
<feature type="transmembrane region" description="Helical" evidence="7">
    <location>
        <begin position="92"/>
        <end position="113"/>
    </location>
</feature>
<dbReference type="Proteomes" id="UP000622890">
    <property type="component" value="Unassembled WGS sequence"/>
</dbReference>
<comment type="caution">
    <text evidence="10">The sequence shown here is derived from an EMBL/GenBank/DDBJ whole genome shotgun (WGS) entry which is preliminary data.</text>
</comment>
<reference evidence="10" key="1">
    <citation type="submission" date="2021-01" db="EMBL/GenBank/DDBJ databases">
        <title>Genome sequence of strain Noviherbaspirillum sp. DKR-6.</title>
        <authorList>
            <person name="Chaudhary D.K."/>
        </authorList>
    </citation>
    <scope>NUCLEOTIDE SEQUENCE</scope>
    <source>
        <strain evidence="10">DKR-6</strain>
    </source>
</reference>
<dbReference type="SUPFAM" id="SSF82689">
    <property type="entry name" value="Mechanosensitive channel protein MscS (YggB), C-terminal domain"/>
    <property type="match status" value="1"/>
</dbReference>
<dbReference type="InterPro" id="IPR011066">
    <property type="entry name" value="MscS_channel_C_sf"/>
</dbReference>
<dbReference type="PANTHER" id="PTHR30347:SF1">
    <property type="entry name" value="MECHANOSENSITIVE CHANNEL MSCK"/>
    <property type="match status" value="1"/>
</dbReference>
<evidence type="ECO:0000313" key="10">
    <source>
        <dbReference type="EMBL" id="MBK4737480.1"/>
    </source>
</evidence>
<feature type="domain" description="Mechanosensitive ion channel MscS C-terminal" evidence="9">
    <location>
        <begin position="332"/>
        <end position="414"/>
    </location>
</feature>
<evidence type="ECO:0000259" key="9">
    <source>
        <dbReference type="Pfam" id="PF21082"/>
    </source>
</evidence>
<dbReference type="InterPro" id="IPR010920">
    <property type="entry name" value="LSM_dom_sf"/>
</dbReference>
<evidence type="ECO:0000256" key="7">
    <source>
        <dbReference type="SAM" id="Phobius"/>
    </source>
</evidence>
<comment type="subcellular location">
    <subcellularLocation>
        <location evidence="1">Cell membrane</location>
        <topology evidence="1">Multi-pass membrane protein</topology>
    </subcellularLocation>
</comment>
<feature type="transmembrane region" description="Helical" evidence="7">
    <location>
        <begin position="247"/>
        <end position="270"/>
    </location>
</feature>
<keyword evidence="5 7" id="KW-1133">Transmembrane helix</keyword>
<dbReference type="InterPro" id="IPR049278">
    <property type="entry name" value="MS_channel_C"/>
</dbReference>
<sequence>MRHGAHALSWPELWADLHNPNVLWQILVIAGSIGIAFGLTHAVGKLWKPQSKPSSRPGPVLASFGPVAWPLLALAIIALVRPVLAKWQHVNLFKLALPLLGAFALIRLVFYALRRIFLRNGQSGNVLFLFERAFATIVWLGFAVYITGMWPNLLAYLDDTVIPVGRHEISLLLMLQAGLAIGATLIMALWSGAVLEERLMRMDSVHSSIRTVLARSARATLIVLAILVSLSLAGIDLTVLSVFGGALGVGIGLGLQKIVSSYISGFVILLERSLAVGDMVNVGNSYGQVTQINTRYTVVRSLDGIESVVPNEMLVSGLVQNYSLSDRRLRIATQVTVGYDTDVEQLIPALVDVVARIPRVCAEPPPHGLLLKFGADGLELEFGFWIQDPENGRGNLLSTVNRTIWKELQLRGVNVAYPQREVRVSHAALSERLSPGKKLAEQQTA</sequence>
<gene>
    <name evidence="10" type="ORF">JJB74_22915</name>
</gene>
<feature type="transmembrane region" description="Helical" evidence="7">
    <location>
        <begin position="216"/>
        <end position="235"/>
    </location>
</feature>
<dbReference type="Pfam" id="PF21082">
    <property type="entry name" value="MS_channel_3rd"/>
    <property type="match status" value="1"/>
</dbReference>
<dbReference type="PANTHER" id="PTHR30347">
    <property type="entry name" value="POTASSIUM CHANNEL RELATED"/>
    <property type="match status" value="1"/>
</dbReference>
<feature type="transmembrane region" description="Helical" evidence="7">
    <location>
        <begin position="169"/>
        <end position="195"/>
    </location>
</feature>
<dbReference type="GO" id="GO:0005886">
    <property type="term" value="C:plasma membrane"/>
    <property type="evidence" value="ECO:0007669"/>
    <property type="project" value="UniProtKB-SubCell"/>
</dbReference>
<evidence type="ECO:0000256" key="3">
    <source>
        <dbReference type="ARBA" id="ARBA00022475"/>
    </source>
</evidence>